<dbReference type="EMBL" id="MIGC01005923">
    <property type="protein sequence ID" value="PHJ16462.1"/>
    <property type="molecule type" value="Genomic_DNA"/>
</dbReference>
<feature type="compositionally biased region" description="Basic residues" evidence="1">
    <location>
        <begin position="34"/>
        <end position="52"/>
    </location>
</feature>
<proteinExistence type="predicted"/>
<dbReference type="RefSeq" id="XP_067918191.1">
    <property type="nucleotide sequence ID" value="XM_068069835.1"/>
</dbReference>
<evidence type="ECO:0000313" key="3">
    <source>
        <dbReference type="Proteomes" id="UP000221165"/>
    </source>
</evidence>
<feature type="compositionally biased region" description="Basic and acidic residues" evidence="1">
    <location>
        <begin position="111"/>
        <end position="124"/>
    </location>
</feature>
<dbReference type="GeneID" id="94433046"/>
<dbReference type="Proteomes" id="UP000221165">
    <property type="component" value="Unassembled WGS sequence"/>
</dbReference>
<evidence type="ECO:0000313" key="2">
    <source>
        <dbReference type="EMBL" id="PHJ16462.1"/>
    </source>
</evidence>
<keyword evidence="3" id="KW-1185">Reference proteome</keyword>
<protein>
    <submittedName>
        <fullName evidence="2">Uncharacterized protein</fullName>
    </submittedName>
</protein>
<organism evidence="2 3">
    <name type="scientific">Cystoisospora suis</name>
    <dbReference type="NCBI Taxonomy" id="483139"/>
    <lineage>
        <taxon>Eukaryota</taxon>
        <taxon>Sar</taxon>
        <taxon>Alveolata</taxon>
        <taxon>Apicomplexa</taxon>
        <taxon>Conoidasida</taxon>
        <taxon>Coccidia</taxon>
        <taxon>Eucoccidiorida</taxon>
        <taxon>Eimeriorina</taxon>
        <taxon>Sarcocystidae</taxon>
        <taxon>Cystoisospora</taxon>
    </lineage>
</organism>
<name>A0A2C6KIY8_9APIC</name>
<feature type="compositionally biased region" description="Basic residues" evidence="1">
    <location>
        <begin position="71"/>
        <end position="82"/>
    </location>
</feature>
<accession>A0A2C6KIY8</accession>
<comment type="caution">
    <text evidence="2">The sequence shown here is derived from an EMBL/GenBank/DDBJ whole genome shotgun (WGS) entry which is preliminary data.</text>
</comment>
<dbReference type="AlphaFoldDB" id="A0A2C6KIY8"/>
<reference evidence="2 3" key="1">
    <citation type="journal article" date="2017" name="Int. J. Parasitol.">
        <title>The genome of the protozoan parasite Cystoisospora suis and a reverse vaccinology approach to identify vaccine candidates.</title>
        <authorList>
            <person name="Palmieri N."/>
            <person name="Shrestha A."/>
            <person name="Ruttkowski B."/>
            <person name="Beck T."/>
            <person name="Vogl C."/>
            <person name="Tomley F."/>
            <person name="Blake D.P."/>
            <person name="Joachim A."/>
        </authorList>
    </citation>
    <scope>NUCLEOTIDE SEQUENCE [LARGE SCALE GENOMIC DNA]</scope>
    <source>
        <strain evidence="2 3">Wien I</strain>
    </source>
</reference>
<gene>
    <name evidence="2" type="ORF">CSUI_009724</name>
</gene>
<sequence>MYYEARENFERVGKDVILQHKSTGALARTAVTRGRTRAGRARMRRTGGRRWSVHAASKRGSSGNSSGGTGSRRRQLSARWRIRTRDSVQPRKGAGNGGKQDGSQRGTKGAHKGEPTCWKRDQSRRTYNTRCHVPKPGEPLGEVEWNVPGAKDSPDASNTV</sequence>
<feature type="region of interest" description="Disordered" evidence="1">
    <location>
        <begin position="32"/>
        <end position="160"/>
    </location>
</feature>
<dbReference type="VEuPathDB" id="ToxoDB:CSUI_009724"/>
<evidence type="ECO:0000256" key="1">
    <source>
        <dbReference type="SAM" id="MobiDB-lite"/>
    </source>
</evidence>